<dbReference type="Gene3D" id="2.160.20.10">
    <property type="entry name" value="Single-stranded right-handed beta-helix, Pectin lyase-like"/>
    <property type="match status" value="2"/>
</dbReference>
<evidence type="ECO:0000313" key="3">
    <source>
        <dbReference type="EMBL" id="KAK8880992.1"/>
    </source>
</evidence>
<sequence length="571" mass="64098">MLDIITDFFSLLNNSNSIKDEDTGEITLTVPKIETHKIVMINTSCKISSNCNTILSGIAYSISSETAYFRNITFETPIKIESCSKLTMINCNVTNIKSYIAMLIKNCKSVELSKINITNNETEIGIQFDHSKAIANNLFINGQTEVIIAIIQKSSLQILDSKLSNSKSRCFNILNSQFEIQNCIISDTINPAIYAWNSRGKIMNNQISNVKMNGIVINNSDSIEIFNNKITDVNGSAISIINNSKCEIHHNSISTIESNGLFINNKSKAKVYHNELSQIRCPAIAILMKSKANLTENKISDINSCGIRIINAQEVEIDRNEISNIKECAISVLNTKKCNIKNNTISDCHIAAVEVYNQSKANVYENVFSNLGEYAFMSYALGDINAENNTISNVGKSMAKLIYKGGGQFINNKLANCPQQKEGETSSKYYFNKNENFQGITNDESKKEDSIQYDEKIIENNNLCIKCNHEERKCFLLNCGHKVYCQKCAEEALKNGEKCPVCRLPIFDINEGFTTDDDTCNICCEKKADCMVMPCGHIGFCQKCLDKWFHDNRRCPYCQIEPVSYSNIQDI</sequence>
<keyword evidence="1" id="KW-0863">Zinc-finger</keyword>
<proteinExistence type="predicted"/>
<evidence type="ECO:0000256" key="1">
    <source>
        <dbReference type="PROSITE-ProRule" id="PRU00175"/>
    </source>
</evidence>
<dbReference type="InterPro" id="IPR013083">
    <property type="entry name" value="Znf_RING/FYVE/PHD"/>
</dbReference>
<dbReference type="PANTHER" id="PTHR14879:SF5">
    <property type="entry name" value="RING-TYPE DOMAIN-CONTAINING PROTEIN"/>
    <property type="match status" value="1"/>
</dbReference>
<dbReference type="PROSITE" id="PS50089">
    <property type="entry name" value="ZF_RING_2"/>
    <property type="match status" value="2"/>
</dbReference>
<dbReference type="PANTHER" id="PTHR14879">
    <property type="entry name" value="CASPASE REGULATOR, RING FINGER DOMAIN-CONTAINING"/>
    <property type="match status" value="1"/>
</dbReference>
<dbReference type="Gene3D" id="3.30.40.10">
    <property type="entry name" value="Zinc/RING finger domain, C3HC4 (zinc finger)"/>
    <property type="match status" value="2"/>
</dbReference>
<organism evidence="3 4">
    <name type="scientific">Tritrichomonas musculus</name>
    <dbReference type="NCBI Taxonomy" id="1915356"/>
    <lineage>
        <taxon>Eukaryota</taxon>
        <taxon>Metamonada</taxon>
        <taxon>Parabasalia</taxon>
        <taxon>Tritrichomonadida</taxon>
        <taxon>Tritrichomonadidae</taxon>
        <taxon>Tritrichomonas</taxon>
    </lineage>
</organism>
<dbReference type="InterPro" id="IPR001841">
    <property type="entry name" value="Znf_RING"/>
</dbReference>
<dbReference type="Proteomes" id="UP001470230">
    <property type="component" value="Unassembled WGS sequence"/>
</dbReference>
<evidence type="ECO:0000259" key="2">
    <source>
        <dbReference type="PROSITE" id="PS50089"/>
    </source>
</evidence>
<feature type="domain" description="RING-type" evidence="2">
    <location>
        <begin position="520"/>
        <end position="559"/>
    </location>
</feature>
<keyword evidence="4" id="KW-1185">Reference proteome</keyword>
<dbReference type="InterPro" id="IPR011050">
    <property type="entry name" value="Pectin_lyase_fold/virulence"/>
</dbReference>
<reference evidence="3 4" key="1">
    <citation type="submission" date="2024-04" db="EMBL/GenBank/DDBJ databases">
        <title>Tritrichomonas musculus Genome.</title>
        <authorList>
            <person name="Alves-Ferreira E."/>
            <person name="Grigg M."/>
            <person name="Lorenzi H."/>
            <person name="Galac M."/>
        </authorList>
    </citation>
    <scope>NUCLEOTIDE SEQUENCE [LARGE SCALE GENOMIC DNA]</scope>
    <source>
        <strain evidence="3 4">EAF2021</strain>
    </source>
</reference>
<keyword evidence="1" id="KW-0479">Metal-binding</keyword>
<dbReference type="InterPro" id="IPR012334">
    <property type="entry name" value="Pectin_lyas_fold"/>
</dbReference>
<gene>
    <name evidence="3" type="ORF">M9Y10_003701</name>
</gene>
<protein>
    <recommendedName>
        <fullName evidence="2">RING-type domain-containing protein</fullName>
    </recommendedName>
</protein>
<dbReference type="SUPFAM" id="SSF51126">
    <property type="entry name" value="Pectin lyase-like"/>
    <property type="match status" value="1"/>
</dbReference>
<dbReference type="Pfam" id="PF13920">
    <property type="entry name" value="zf-C3HC4_3"/>
    <property type="match status" value="2"/>
</dbReference>
<name>A0ABR2JQJ8_9EUKA</name>
<accession>A0ABR2JQJ8</accession>
<dbReference type="InterPro" id="IPR006626">
    <property type="entry name" value="PbH1"/>
</dbReference>
<dbReference type="InterPro" id="IPR039448">
    <property type="entry name" value="Beta_helix"/>
</dbReference>
<dbReference type="SMART" id="SM00710">
    <property type="entry name" value="PbH1"/>
    <property type="match status" value="7"/>
</dbReference>
<dbReference type="SUPFAM" id="SSF57850">
    <property type="entry name" value="RING/U-box"/>
    <property type="match status" value="2"/>
</dbReference>
<dbReference type="Pfam" id="PF13229">
    <property type="entry name" value="Beta_helix"/>
    <property type="match status" value="1"/>
</dbReference>
<feature type="domain" description="RING-type" evidence="2">
    <location>
        <begin position="464"/>
        <end position="503"/>
    </location>
</feature>
<dbReference type="EMBL" id="JAPFFF010000010">
    <property type="protein sequence ID" value="KAK8880992.1"/>
    <property type="molecule type" value="Genomic_DNA"/>
</dbReference>
<dbReference type="SMART" id="SM00184">
    <property type="entry name" value="RING"/>
    <property type="match status" value="2"/>
</dbReference>
<keyword evidence="1" id="KW-0862">Zinc</keyword>
<comment type="caution">
    <text evidence="3">The sequence shown here is derived from an EMBL/GenBank/DDBJ whole genome shotgun (WGS) entry which is preliminary data.</text>
</comment>
<evidence type="ECO:0000313" key="4">
    <source>
        <dbReference type="Proteomes" id="UP001470230"/>
    </source>
</evidence>
<dbReference type="InterPro" id="IPR051728">
    <property type="entry name" value="RING-FYVE_E3_ubiquitin-ligase"/>
</dbReference>